<reference evidence="3" key="1">
    <citation type="submission" date="2025-08" db="UniProtKB">
        <authorList>
            <consortium name="RefSeq"/>
        </authorList>
    </citation>
    <scope>IDENTIFICATION</scope>
    <source>
        <tissue evidence="3">Whole body</tissue>
    </source>
</reference>
<organism evidence="2 3">
    <name type="scientific">Ceratina calcarata</name>
    <dbReference type="NCBI Taxonomy" id="156304"/>
    <lineage>
        <taxon>Eukaryota</taxon>
        <taxon>Metazoa</taxon>
        <taxon>Ecdysozoa</taxon>
        <taxon>Arthropoda</taxon>
        <taxon>Hexapoda</taxon>
        <taxon>Insecta</taxon>
        <taxon>Pterygota</taxon>
        <taxon>Neoptera</taxon>
        <taxon>Endopterygota</taxon>
        <taxon>Hymenoptera</taxon>
        <taxon>Apocrita</taxon>
        <taxon>Aculeata</taxon>
        <taxon>Apoidea</taxon>
        <taxon>Anthophila</taxon>
        <taxon>Apidae</taxon>
        <taxon>Ceratina</taxon>
        <taxon>Zadontomerus</taxon>
    </lineage>
</organism>
<evidence type="ECO:0000313" key="3">
    <source>
        <dbReference type="RefSeq" id="XP_017889309.1"/>
    </source>
</evidence>
<evidence type="ECO:0000256" key="1">
    <source>
        <dbReference type="SAM" id="MobiDB-lite"/>
    </source>
</evidence>
<protein>
    <submittedName>
        <fullName evidence="3">Mucin-2-like</fullName>
    </submittedName>
</protein>
<evidence type="ECO:0000313" key="2">
    <source>
        <dbReference type="Proteomes" id="UP000694925"/>
    </source>
</evidence>
<dbReference type="GeneID" id="108630490"/>
<proteinExistence type="predicted"/>
<dbReference type="Proteomes" id="UP000694925">
    <property type="component" value="Unplaced"/>
</dbReference>
<name>A0AAJ7JB67_9HYME</name>
<gene>
    <name evidence="3" type="primary">LOC108630490</name>
</gene>
<keyword evidence="2" id="KW-1185">Reference proteome</keyword>
<feature type="compositionally biased region" description="Polar residues" evidence="1">
    <location>
        <begin position="89"/>
        <end position="109"/>
    </location>
</feature>
<dbReference type="KEGG" id="ccal:108630490"/>
<feature type="compositionally biased region" description="Polar residues" evidence="1">
    <location>
        <begin position="122"/>
        <end position="131"/>
    </location>
</feature>
<feature type="region of interest" description="Disordered" evidence="1">
    <location>
        <begin position="1"/>
        <end position="131"/>
    </location>
</feature>
<feature type="compositionally biased region" description="Low complexity" evidence="1">
    <location>
        <begin position="60"/>
        <end position="70"/>
    </location>
</feature>
<sequence length="131" mass="14462">MYILTAKGTPILANSETSEITEILDEDFEETTTRINTNHDDKPGTQGTEPRPDEQKQPAGKGTTPPQTTEPEPEPSPKPTTSGPRCENNRNNTPKETNTGNNLPDTQLETPDRHPGTRTHQKQNTDQSPHP</sequence>
<accession>A0AAJ7JB67</accession>
<dbReference type="AlphaFoldDB" id="A0AAJ7JB67"/>
<dbReference type="RefSeq" id="XP_017889309.1">
    <property type="nucleotide sequence ID" value="XM_018033820.1"/>
</dbReference>